<keyword evidence="1" id="KW-0812">Transmembrane</keyword>
<comment type="caution">
    <text evidence="2">The sequence shown here is derived from an EMBL/GenBank/DDBJ whole genome shotgun (WGS) entry which is preliminary data.</text>
</comment>
<dbReference type="EMBL" id="ADMG01000024">
    <property type="protein sequence ID" value="EKB31439.1"/>
    <property type="molecule type" value="Genomic_DNA"/>
</dbReference>
<accession>K1KI59</accession>
<proteinExistence type="predicted"/>
<organism evidence="2 3">
    <name type="scientific">Sutterella wadsworthensis 2_1_59BFAA</name>
    <dbReference type="NCBI Taxonomy" id="742823"/>
    <lineage>
        <taxon>Bacteria</taxon>
        <taxon>Pseudomonadati</taxon>
        <taxon>Pseudomonadota</taxon>
        <taxon>Betaproteobacteria</taxon>
        <taxon>Burkholderiales</taxon>
        <taxon>Sutterellaceae</taxon>
        <taxon>Sutterella</taxon>
    </lineage>
</organism>
<dbReference type="STRING" id="742823.HMPREF9465_00917"/>
<dbReference type="eggNOG" id="ENOG502ZREI">
    <property type="taxonomic scope" value="Bacteria"/>
</dbReference>
<evidence type="ECO:0000313" key="2">
    <source>
        <dbReference type="EMBL" id="EKB31439.1"/>
    </source>
</evidence>
<sequence>MVYLRWLLSMPLSYLMLLVGLILAPVLPFFVDKETHRLPKWLDWFATDDNDADGDEGHWQRWPGTDAWATYKRRVAWMWRNTSYGFDINVLGVEVRSSDSWEVTGDENASDTNGVSGTCRRRCRCDGKLIAFQLYYIKHYRLLGRPCCVRINVGWKLWGSRDKKAQYVGIYLNPVKGWKL</sequence>
<evidence type="ECO:0000313" key="3">
    <source>
        <dbReference type="Proteomes" id="UP000005835"/>
    </source>
</evidence>
<keyword evidence="1" id="KW-1133">Transmembrane helix</keyword>
<reference evidence="2 3" key="1">
    <citation type="submission" date="2012-05" db="EMBL/GenBank/DDBJ databases">
        <title>The Genome Sequence of Sutterella wadsworthensis 2_1_59BFAA.</title>
        <authorList>
            <consortium name="The Broad Institute Genome Sequencing Platform"/>
            <person name="Earl A."/>
            <person name="Ward D."/>
            <person name="Feldgarden M."/>
            <person name="Gevers D."/>
            <person name="Daigneault M."/>
            <person name="Strauss J."/>
            <person name="Allen-Vercoe E."/>
            <person name="Walker B."/>
            <person name="Young S.K."/>
            <person name="Zeng Q."/>
            <person name="Gargeya S."/>
            <person name="Fitzgerald M."/>
            <person name="Haas B."/>
            <person name="Abouelleil A."/>
            <person name="Alvarado L."/>
            <person name="Arachchi H.M."/>
            <person name="Berlin A.M."/>
            <person name="Chapman S.B."/>
            <person name="Goldberg J."/>
            <person name="Griggs A."/>
            <person name="Gujja S."/>
            <person name="Hansen M."/>
            <person name="Howarth C."/>
            <person name="Imamovic A."/>
            <person name="Larimer J."/>
            <person name="McCowen C."/>
            <person name="Montmayeur A."/>
            <person name="Murphy C."/>
            <person name="Neiman D."/>
            <person name="Pearson M."/>
            <person name="Priest M."/>
            <person name="Roberts A."/>
            <person name="Saif S."/>
            <person name="Shea T."/>
            <person name="Sisk P."/>
            <person name="Sykes S."/>
            <person name="Wortman J."/>
            <person name="Nusbaum C."/>
            <person name="Birren B."/>
        </authorList>
    </citation>
    <scope>NUCLEOTIDE SEQUENCE [LARGE SCALE GENOMIC DNA]</scope>
    <source>
        <strain evidence="2 3">2_1_59BFAA</strain>
    </source>
</reference>
<protein>
    <submittedName>
        <fullName evidence="2">Uncharacterized protein</fullName>
    </submittedName>
</protein>
<dbReference type="OrthoDB" id="8942901at2"/>
<dbReference type="RefSeq" id="WP_005434600.1">
    <property type="nucleotide sequence ID" value="NZ_JH815515.1"/>
</dbReference>
<evidence type="ECO:0000256" key="1">
    <source>
        <dbReference type="SAM" id="Phobius"/>
    </source>
</evidence>
<dbReference type="HOGENOM" id="CLU_1495462_0_0_4"/>
<dbReference type="PATRIC" id="fig|742823.3.peg.919"/>
<keyword evidence="3" id="KW-1185">Reference proteome</keyword>
<feature type="transmembrane region" description="Helical" evidence="1">
    <location>
        <begin position="12"/>
        <end position="31"/>
    </location>
</feature>
<dbReference type="Proteomes" id="UP000005835">
    <property type="component" value="Unassembled WGS sequence"/>
</dbReference>
<dbReference type="Pfam" id="PF24027">
    <property type="entry name" value="DUF7338"/>
    <property type="match status" value="1"/>
</dbReference>
<gene>
    <name evidence="2" type="ORF">HMPREF9465_00917</name>
</gene>
<dbReference type="InterPro" id="IPR055762">
    <property type="entry name" value="DUF7338"/>
</dbReference>
<name>K1KI59_9BURK</name>
<keyword evidence="1" id="KW-0472">Membrane</keyword>
<dbReference type="AlphaFoldDB" id="K1KI59"/>